<proteinExistence type="predicted"/>
<sequence>LAPLLRLFTLPPILTLPPPPTIDSYGINTIPELPPQHESIYAGMFAPDGSLIKKNTSTVKQTETNLIYDQETGQTGRERGARAAIIRALDERIADEDDHNLFDVSTSLYMGTVSDRAVITSFIVPDCMSML</sequence>
<protein>
    <submittedName>
        <fullName evidence="1">PROTEASOME_ALPHA_1 domain-containing protein</fullName>
    </submittedName>
</protein>
<name>A0A183EWQ9_9BILA</name>
<reference evidence="1" key="1">
    <citation type="submission" date="2016-06" db="UniProtKB">
        <authorList>
            <consortium name="WormBaseParasite"/>
        </authorList>
    </citation>
    <scope>IDENTIFICATION</scope>
</reference>
<accession>A0A183EWQ9</accession>
<evidence type="ECO:0000313" key="1">
    <source>
        <dbReference type="WBParaSite" id="GPUH_0002543001-mRNA-1"/>
    </source>
</evidence>
<organism evidence="1">
    <name type="scientific">Gongylonema pulchrum</name>
    <dbReference type="NCBI Taxonomy" id="637853"/>
    <lineage>
        <taxon>Eukaryota</taxon>
        <taxon>Metazoa</taxon>
        <taxon>Ecdysozoa</taxon>
        <taxon>Nematoda</taxon>
        <taxon>Chromadorea</taxon>
        <taxon>Rhabditida</taxon>
        <taxon>Spirurina</taxon>
        <taxon>Spiruromorpha</taxon>
        <taxon>Spiruroidea</taxon>
        <taxon>Gongylonematidae</taxon>
        <taxon>Gongylonema</taxon>
    </lineage>
</organism>
<dbReference type="AlphaFoldDB" id="A0A183EWQ9"/>
<dbReference type="WBParaSite" id="GPUH_0002543001-mRNA-1">
    <property type="protein sequence ID" value="GPUH_0002543001-mRNA-1"/>
    <property type="gene ID" value="GPUH_0002543001"/>
</dbReference>